<keyword evidence="12" id="KW-0472">Membrane</keyword>
<evidence type="ECO:0000256" key="5">
    <source>
        <dbReference type="ARBA" id="ARBA00022598"/>
    </source>
</evidence>
<evidence type="ECO:0000256" key="8">
    <source>
        <dbReference type="ARBA" id="ARBA00022750"/>
    </source>
</evidence>
<dbReference type="InterPro" id="IPR021109">
    <property type="entry name" value="Peptidase_aspartic_dom_sf"/>
</dbReference>
<dbReference type="EMBL" id="DF933837">
    <property type="protein sequence ID" value="GAM40771.1"/>
    <property type="molecule type" value="Genomic_DNA"/>
</dbReference>
<organism evidence="19 20">
    <name type="scientific">Talaromyces pinophilus</name>
    <name type="common">Penicillium pinophilum</name>
    <dbReference type="NCBI Taxonomy" id="128442"/>
    <lineage>
        <taxon>Eukaryota</taxon>
        <taxon>Fungi</taxon>
        <taxon>Dikarya</taxon>
        <taxon>Ascomycota</taxon>
        <taxon>Pezizomycotina</taxon>
        <taxon>Eurotiomycetes</taxon>
        <taxon>Eurotiomycetidae</taxon>
        <taxon>Eurotiales</taxon>
        <taxon>Trichocomaceae</taxon>
        <taxon>Talaromyces</taxon>
        <taxon>Talaromyces sect. Talaromyces</taxon>
    </lineage>
</organism>
<dbReference type="GO" id="GO:0005524">
    <property type="term" value="F:ATP binding"/>
    <property type="evidence" value="ECO:0007669"/>
    <property type="project" value="UniProtKB-KW"/>
</dbReference>
<dbReference type="GO" id="GO:0016020">
    <property type="term" value="C:membrane"/>
    <property type="evidence" value="ECO:0007669"/>
    <property type="project" value="UniProtKB-SubCell"/>
</dbReference>
<feature type="compositionally biased region" description="Polar residues" evidence="17">
    <location>
        <begin position="13"/>
        <end position="22"/>
    </location>
</feature>
<dbReference type="NCBIfam" id="TIGR00233">
    <property type="entry name" value="trpS"/>
    <property type="match status" value="1"/>
</dbReference>
<keyword evidence="7" id="KW-0547">Nucleotide-binding</keyword>
<dbReference type="PANTHER" id="PTHR43766">
    <property type="entry name" value="TRYPTOPHAN--TRNA LIGASE, MITOCHONDRIAL"/>
    <property type="match status" value="1"/>
</dbReference>
<evidence type="ECO:0000256" key="10">
    <source>
        <dbReference type="ARBA" id="ARBA00022840"/>
    </source>
</evidence>
<dbReference type="GO" id="GO:0004830">
    <property type="term" value="F:tryptophan-tRNA ligase activity"/>
    <property type="evidence" value="ECO:0007669"/>
    <property type="project" value="UniProtKB-EC"/>
</dbReference>
<evidence type="ECO:0000256" key="17">
    <source>
        <dbReference type="SAM" id="MobiDB-lite"/>
    </source>
</evidence>
<dbReference type="PROSITE" id="PS00178">
    <property type="entry name" value="AA_TRNA_LIGASE_I"/>
    <property type="match status" value="1"/>
</dbReference>
<dbReference type="PROSITE" id="PS00141">
    <property type="entry name" value="ASP_PROTEASE"/>
    <property type="match status" value="1"/>
</dbReference>
<dbReference type="InterPro" id="IPR050203">
    <property type="entry name" value="Trp-tRNA_synthetase"/>
</dbReference>
<proteinExistence type="inferred from homology"/>
<evidence type="ECO:0000256" key="2">
    <source>
        <dbReference type="ARBA" id="ARBA00004370"/>
    </source>
</evidence>
<evidence type="ECO:0000256" key="4">
    <source>
        <dbReference type="ARBA" id="ARBA00013161"/>
    </source>
</evidence>
<dbReference type="InterPro" id="IPR002306">
    <property type="entry name" value="Trp-tRNA-ligase"/>
</dbReference>
<dbReference type="InterPro" id="IPR014729">
    <property type="entry name" value="Rossmann-like_a/b/a_fold"/>
</dbReference>
<dbReference type="AlphaFoldDB" id="A0A6V8HFN6"/>
<dbReference type="GO" id="GO:0005759">
    <property type="term" value="C:mitochondrial matrix"/>
    <property type="evidence" value="ECO:0007669"/>
    <property type="project" value="UniProtKB-SubCell"/>
</dbReference>
<evidence type="ECO:0000256" key="1">
    <source>
        <dbReference type="ARBA" id="ARBA00004305"/>
    </source>
</evidence>
<dbReference type="Proteomes" id="UP000053095">
    <property type="component" value="Unassembled WGS sequence"/>
</dbReference>
<evidence type="ECO:0000313" key="20">
    <source>
        <dbReference type="Proteomes" id="UP000053095"/>
    </source>
</evidence>
<comment type="caution">
    <text evidence="19">The sequence shown here is derived from an EMBL/GenBank/DDBJ whole genome shotgun (WGS) entry which is preliminary data.</text>
</comment>
<name>A0A6V8HFN6_TALPI</name>
<evidence type="ECO:0000256" key="14">
    <source>
        <dbReference type="ARBA" id="ARBA00030268"/>
    </source>
</evidence>
<dbReference type="EC" id="6.1.1.2" evidence="4"/>
<dbReference type="SUPFAM" id="SSF52374">
    <property type="entry name" value="Nucleotidylyl transferase"/>
    <property type="match status" value="1"/>
</dbReference>
<evidence type="ECO:0000256" key="16">
    <source>
        <dbReference type="ARBA" id="ARBA00069760"/>
    </source>
</evidence>
<dbReference type="GO" id="GO:0004190">
    <property type="term" value="F:aspartic-type endopeptidase activity"/>
    <property type="evidence" value="ECO:0007669"/>
    <property type="project" value="UniProtKB-KW"/>
</dbReference>
<keyword evidence="10" id="KW-0067">ATP-binding</keyword>
<evidence type="ECO:0000313" key="19">
    <source>
        <dbReference type="EMBL" id="GAM40771.1"/>
    </source>
</evidence>
<dbReference type="Gene3D" id="3.40.50.620">
    <property type="entry name" value="HUPs"/>
    <property type="match status" value="1"/>
</dbReference>
<keyword evidence="9" id="KW-0378">Hydrolase</keyword>
<evidence type="ECO:0000256" key="11">
    <source>
        <dbReference type="ARBA" id="ARBA00022917"/>
    </source>
</evidence>
<dbReference type="CDD" id="cd05474">
    <property type="entry name" value="SAP_like"/>
    <property type="match status" value="1"/>
</dbReference>
<dbReference type="HAMAP" id="MF_00140_B">
    <property type="entry name" value="Trp_tRNA_synth_B"/>
    <property type="match status" value="1"/>
</dbReference>
<sequence>MLDQAHYKHNLDLQQDAQFNSTRDAENTTRFPSRRRTAHTSSTAEASPNRVIFSGIQPTGVPHIGNYLGALREWVRLQNDAGAKDKCIYSIVDLHALTGNQSPHELRQRRKESFAMLLAIGLDPIKSTLFYQSDVSAHAELMWILSAVASMGYLSRMTQWKSKLHLPENVDLDNDTAKSKLKLGLFSYPVLQAADILVHGATHVPVGEDQKQHIEFTRYTANSFNHRFDTELFPAPEALISPARRVMSLRDPVHKMSKSEEDKRSTILLNDTVMDVQQKIKQAVTDSEPGISYDPVRRPGISNLIEILSHLEEPNGRSCEEIASEYQSTRIKAFKDHVEATINAHIQPIRERFLEIMSKDDMENGYLQDIAAQGAARARESANRTMKAVREAMGFKSDQCASSGTYNASSSSTYKYVSSDFNISYVDGTGAAGDYVTDTLTIGGSSISSFQFGIGYSSSSNIGVLGIGYAANEVQVNRDGEAAYANLPSALVKHGLINSNAYSLWLNDLDANTGSILFGGVDSGKYSGKLETLPIQKIYGEYAEFLIIMTGVALQNSSTHQSYSSDELPATVLLDSGSSLTYLPDTIVEDIYNDLGVVYESSTGTGYVPCSMMNENINITYTFTSPSIPVRISELVLEDGSGLKFNDGTPACVFGIAPAGDSTATLGDTFLRSAYVVYDLTNHEISLAPARFNSTEENILEITNGTSAVPGATAVANPVTTAATGAAAAWTVSATSVTNTSKSGASRSIVSSVPRHFVLGAAGAGILLAL</sequence>
<keyword evidence="8" id="KW-0064">Aspartyl protease</keyword>
<comment type="catalytic activity">
    <reaction evidence="15">
        <text>tRNA(Trp) + L-tryptophan + ATP = L-tryptophyl-tRNA(Trp) + AMP + diphosphate + H(+)</text>
        <dbReference type="Rhea" id="RHEA:24080"/>
        <dbReference type="Rhea" id="RHEA-COMP:9671"/>
        <dbReference type="Rhea" id="RHEA-COMP:9705"/>
        <dbReference type="ChEBI" id="CHEBI:15378"/>
        <dbReference type="ChEBI" id="CHEBI:30616"/>
        <dbReference type="ChEBI" id="CHEBI:33019"/>
        <dbReference type="ChEBI" id="CHEBI:57912"/>
        <dbReference type="ChEBI" id="CHEBI:78442"/>
        <dbReference type="ChEBI" id="CHEBI:78535"/>
        <dbReference type="ChEBI" id="CHEBI:456215"/>
        <dbReference type="EC" id="6.1.1.2"/>
    </reaction>
</comment>
<dbReference type="FunFam" id="3.40.50.620:FF:000082">
    <property type="entry name" value="MSW1p Mitochondrial tryptophanyl-tRNA synthetase"/>
    <property type="match status" value="1"/>
</dbReference>
<dbReference type="PROSITE" id="PS51767">
    <property type="entry name" value="PEPTIDASE_A1"/>
    <property type="match status" value="1"/>
</dbReference>
<dbReference type="Gene3D" id="1.10.240.10">
    <property type="entry name" value="Tyrosyl-Transfer RNA Synthetase"/>
    <property type="match status" value="1"/>
</dbReference>
<gene>
    <name evidence="19" type="ORF">TCE0_041r13378</name>
</gene>
<dbReference type="SUPFAM" id="SSF50630">
    <property type="entry name" value="Acid proteases"/>
    <property type="match status" value="1"/>
</dbReference>
<keyword evidence="13" id="KW-0030">Aminoacyl-tRNA synthetase</keyword>
<dbReference type="CDD" id="cd00806">
    <property type="entry name" value="TrpRS_core"/>
    <property type="match status" value="1"/>
</dbReference>
<feature type="domain" description="Peptidase A1" evidence="18">
    <location>
        <begin position="280"/>
        <end position="688"/>
    </location>
</feature>
<dbReference type="Gene3D" id="2.40.70.10">
    <property type="entry name" value="Acid Proteases"/>
    <property type="match status" value="2"/>
</dbReference>
<evidence type="ECO:0000256" key="6">
    <source>
        <dbReference type="ARBA" id="ARBA00022670"/>
    </source>
</evidence>
<protein>
    <recommendedName>
        <fullName evidence="16">Tryptophan--tRNA ligase, mitochondrial</fullName>
        <ecNumber evidence="4">6.1.1.2</ecNumber>
    </recommendedName>
    <alternativeName>
        <fullName evidence="14">Tryptophanyl-tRNA synthetase</fullName>
    </alternativeName>
</protein>
<evidence type="ECO:0000256" key="7">
    <source>
        <dbReference type="ARBA" id="ARBA00022741"/>
    </source>
</evidence>
<dbReference type="GO" id="GO:0070183">
    <property type="term" value="P:mitochondrial tryptophanyl-tRNA aminoacylation"/>
    <property type="evidence" value="ECO:0007669"/>
    <property type="project" value="TreeGrafter"/>
</dbReference>
<dbReference type="InterPro" id="IPR002305">
    <property type="entry name" value="aa-tRNA-synth_Ic"/>
</dbReference>
<comment type="subcellular location">
    <subcellularLocation>
        <location evidence="2">Membrane</location>
    </subcellularLocation>
    <subcellularLocation>
        <location evidence="1">Mitochondrion matrix</location>
    </subcellularLocation>
</comment>
<dbReference type="InterPro" id="IPR033121">
    <property type="entry name" value="PEPTIDASE_A1"/>
</dbReference>
<evidence type="ECO:0000259" key="18">
    <source>
        <dbReference type="PROSITE" id="PS51767"/>
    </source>
</evidence>
<dbReference type="InterPro" id="IPR001969">
    <property type="entry name" value="Aspartic_peptidase_AS"/>
</dbReference>
<dbReference type="GO" id="GO:0006508">
    <property type="term" value="P:proteolysis"/>
    <property type="evidence" value="ECO:0007669"/>
    <property type="project" value="UniProtKB-KW"/>
</dbReference>
<dbReference type="PANTHER" id="PTHR43766:SF1">
    <property type="entry name" value="TRYPTOPHAN--TRNA LIGASE, MITOCHONDRIAL"/>
    <property type="match status" value="1"/>
</dbReference>
<dbReference type="InterPro" id="IPR001412">
    <property type="entry name" value="aa-tRNA-synth_I_CS"/>
</dbReference>
<reference evidence="20" key="1">
    <citation type="journal article" date="2015" name="Genome Announc.">
        <title>Draft genome sequence of Talaromyces cellulolyticus strain Y-94, a source of lignocellulosic biomass-degrading enzymes.</title>
        <authorList>
            <person name="Fujii T."/>
            <person name="Koike H."/>
            <person name="Sawayama S."/>
            <person name="Yano S."/>
            <person name="Inoue H."/>
        </authorList>
    </citation>
    <scope>NUCLEOTIDE SEQUENCE [LARGE SCALE GENOMIC DNA]</scope>
    <source>
        <strain evidence="20">Y-94</strain>
    </source>
</reference>
<evidence type="ECO:0000256" key="15">
    <source>
        <dbReference type="ARBA" id="ARBA00049929"/>
    </source>
</evidence>
<dbReference type="InterPro" id="IPR033876">
    <property type="entry name" value="SAP-like"/>
</dbReference>
<dbReference type="PRINTS" id="PR01039">
    <property type="entry name" value="TRNASYNTHTRP"/>
</dbReference>
<evidence type="ECO:0000256" key="13">
    <source>
        <dbReference type="ARBA" id="ARBA00023146"/>
    </source>
</evidence>
<dbReference type="Pfam" id="PF00579">
    <property type="entry name" value="tRNA-synt_1b"/>
    <property type="match status" value="1"/>
</dbReference>
<dbReference type="FunFam" id="1.10.240.10:FF:000002">
    <property type="entry name" value="Tryptophan--tRNA ligase"/>
    <property type="match status" value="1"/>
</dbReference>
<dbReference type="InterPro" id="IPR024109">
    <property type="entry name" value="Trp-tRNA-ligase_bac-type"/>
</dbReference>
<evidence type="ECO:0000256" key="3">
    <source>
        <dbReference type="ARBA" id="ARBA00005594"/>
    </source>
</evidence>
<dbReference type="Pfam" id="PF00026">
    <property type="entry name" value="Asp"/>
    <property type="match status" value="1"/>
</dbReference>
<keyword evidence="5" id="KW-0436">Ligase</keyword>
<keyword evidence="11" id="KW-0648">Protein biosynthesis</keyword>
<dbReference type="FunFam" id="2.40.70.10:FF:000068">
    <property type="entry name" value="Aspartic-type endopeptidase (OpsB)"/>
    <property type="match status" value="1"/>
</dbReference>
<keyword evidence="6" id="KW-0645">Protease</keyword>
<feature type="region of interest" description="Disordered" evidence="17">
    <location>
        <begin position="13"/>
        <end position="45"/>
    </location>
</feature>
<comment type="similarity">
    <text evidence="3">Belongs to the class-I aminoacyl-tRNA synthetase family.</text>
</comment>
<evidence type="ECO:0000256" key="9">
    <source>
        <dbReference type="ARBA" id="ARBA00022801"/>
    </source>
</evidence>
<accession>A0A6V8HFN6</accession>
<evidence type="ECO:0000256" key="12">
    <source>
        <dbReference type="ARBA" id="ARBA00023136"/>
    </source>
</evidence>
<keyword evidence="20" id="KW-1185">Reference proteome</keyword>